<evidence type="ECO:0000313" key="2">
    <source>
        <dbReference type="Proteomes" id="UP001611383"/>
    </source>
</evidence>
<keyword evidence="2" id="KW-1185">Reference proteome</keyword>
<organism evidence="1 2">
    <name type="scientific">Archangium minus</name>
    <dbReference type="NCBI Taxonomy" id="83450"/>
    <lineage>
        <taxon>Bacteria</taxon>
        <taxon>Pseudomonadati</taxon>
        <taxon>Myxococcota</taxon>
        <taxon>Myxococcia</taxon>
        <taxon>Myxococcales</taxon>
        <taxon>Cystobacterineae</taxon>
        <taxon>Archangiaceae</taxon>
        <taxon>Archangium</taxon>
    </lineage>
</organism>
<evidence type="ECO:0000313" key="1">
    <source>
        <dbReference type="EMBL" id="WNG48608.1"/>
    </source>
</evidence>
<dbReference type="Proteomes" id="UP001611383">
    <property type="component" value="Chromosome"/>
</dbReference>
<name>A0ABY9WZP1_9BACT</name>
<dbReference type="RefSeq" id="WP_395806251.1">
    <property type="nucleotide sequence ID" value="NZ_CP043494.1"/>
</dbReference>
<gene>
    <name evidence="1" type="ORF">F0U60_34220</name>
</gene>
<dbReference type="EMBL" id="CP043494">
    <property type="protein sequence ID" value="WNG48608.1"/>
    <property type="molecule type" value="Genomic_DNA"/>
</dbReference>
<protein>
    <submittedName>
        <fullName evidence="1">Uncharacterized protein</fullName>
    </submittedName>
</protein>
<reference evidence="1 2" key="1">
    <citation type="submission" date="2019-08" db="EMBL/GenBank/DDBJ databases">
        <title>Archangium and Cystobacter genomes.</title>
        <authorList>
            <person name="Chen I.-C.K."/>
            <person name="Wielgoss S."/>
        </authorList>
    </citation>
    <scope>NUCLEOTIDE SEQUENCE [LARGE SCALE GENOMIC DNA]</scope>
    <source>
        <strain evidence="1 2">Cbm 6</strain>
    </source>
</reference>
<accession>A0ABY9WZP1</accession>
<proteinExistence type="predicted"/>
<sequence>MPDHSTIQVQLFDATTGQHIGEAELPVGNLPQSFEAATTLRVGDKTYSVVSASPMTAREFRATGKLRLEMREVRISKVSPREVLYSLPSIAEEIPPIEEGSTKLGKQVLELHEDDWRQIELVAITLQGSIEVDLRAIERIYTQHRKSPGFDAIYIRKEVPLPLHGTWITLANLRSTLGEAATWLEGLAFRGVAGLVAGGFAVKLPSGLALYGTQREGRITALGLHRTQTGAALQGDAALLATLATQHQLCIVDWCRVRLIPPSAQRFQAWLSGQD</sequence>